<evidence type="ECO:0000256" key="6">
    <source>
        <dbReference type="SAM" id="Phobius"/>
    </source>
</evidence>
<keyword evidence="3 6" id="KW-0812">Transmembrane</keyword>
<feature type="transmembrane region" description="Helical" evidence="6">
    <location>
        <begin position="56"/>
        <end position="77"/>
    </location>
</feature>
<dbReference type="Pfam" id="PF01594">
    <property type="entry name" value="AI-2E_transport"/>
    <property type="match status" value="1"/>
</dbReference>
<dbReference type="Proteomes" id="UP001139516">
    <property type="component" value="Unassembled WGS sequence"/>
</dbReference>
<evidence type="ECO:0000256" key="3">
    <source>
        <dbReference type="ARBA" id="ARBA00022692"/>
    </source>
</evidence>
<evidence type="ECO:0000256" key="1">
    <source>
        <dbReference type="ARBA" id="ARBA00004141"/>
    </source>
</evidence>
<dbReference type="GO" id="GO:0055085">
    <property type="term" value="P:transmembrane transport"/>
    <property type="evidence" value="ECO:0007669"/>
    <property type="project" value="TreeGrafter"/>
</dbReference>
<keyword evidence="5 6" id="KW-0472">Membrane</keyword>
<feature type="transmembrane region" description="Helical" evidence="6">
    <location>
        <begin position="192"/>
        <end position="212"/>
    </location>
</feature>
<gene>
    <name evidence="7" type="ORF">M0638_16730</name>
</gene>
<accession>A0A9X1Y8S4</accession>
<evidence type="ECO:0000256" key="4">
    <source>
        <dbReference type="ARBA" id="ARBA00022989"/>
    </source>
</evidence>
<organism evidence="7 8">
    <name type="scientific">Roseomonas acroporae</name>
    <dbReference type="NCBI Taxonomy" id="2937791"/>
    <lineage>
        <taxon>Bacteria</taxon>
        <taxon>Pseudomonadati</taxon>
        <taxon>Pseudomonadota</taxon>
        <taxon>Alphaproteobacteria</taxon>
        <taxon>Acetobacterales</taxon>
        <taxon>Roseomonadaceae</taxon>
        <taxon>Roseomonas</taxon>
    </lineage>
</organism>
<dbReference type="AlphaFoldDB" id="A0A9X1Y8S4"/>
<dbReference type="PANTHER" id="PTHR21716:SF62">
    <property type="entry name" value="TRANSPORT PROTEIN YDBI-RELATED"/>
    <property type="match status" value="1"/>
</dbReference>
<dbReference type="RefSeq" id="WP_248668142.1">
    <property type="nucleotide sequence ID" value="NZ_JALPRX010000073.1"/>
</dbReference>
<feature type="transmembrane region" description="Helical" evidence="6">
    <location>
        <begin position="218"/>
        <end position="248"/>
    </location>
</feature>
<evidence type="ECO:0000313" key="7">
    <source>
        <dbReference type="EMBL" id="MCK8786024.1"/>
    </source>
</evidence>
<name>A0A9X1Y8S4_9PROT</name>
<protein>
    <submittedName>
        <fullName evidence="7">AI-2E family transporter</fullName>
    </submittedName>
</protein>
<feature type="transmembrane region" description="Helical" evidence="6">
    <location>
        <begin position="255"/>
        <end position="275"/>
    </location>
</feature>
<comment type="similarity">
    <text evidence="2">Belongs to the autoinducer-2 exporter (AI-2E) (TC 2.A.86) family.</text>
</comment>
<dbReference type="GO" id="GO:0016020">
    <property type="term" value="C:membrane"/>
    <property type="evidence" value="ECO:0007669"/>
    <property type="project" value="UniProtKB-SubCell"/>
</dbReference>
<comment type="caution">
    <text evidence="7">The sequence shown here is derived from an EMBL/GenBank/DDBJ whole genome shotgun (WGS) entry which is preliminary data.</text>
</comment>
<evidence type="ECO:0000313" key="8">
    <source>
        <dbReference type="Proteomes" id="UP001139516"/>
    </source>
</evidence>
<keyword evidence="8" id="KW-1185">Reference proteome</keyword>
<proteinExistence type="inferred from homology"/>
<evidence type="ECO:0000256" key="2">
    <source>
        <dbReference type="ARBA" id="ARBA00009773"/>
    </source>
</evidence>
<keyword evidence="4 6" id="KW-1133">Transmembrane helix</keyword>
<dbReference type="PANTHER" id="PTHR21716">
    <property type="entry name" value="TRANSMEMBRANE PROTEIN"/>
    <property type="match status" value="1"/>
</dbReference>
<dbReference type="InterPro" id="IPR002549">
    <property type="entry name" value="AI-2E-like"/>
</dbReference>
<sequence>MSHARHTVLILLAFLAVLLVLASHAVLLFGAAILLAVALRGLADPLALRLKIPEKLALLLVAVSVLGVLWLVGWLAAPQLQAQADRLMQELPNSLARLREWLSHTSIGGALLRWVQPEQFQSQGERAAQMAAGAVFGTFSALGDTVFFLLIAVYLALDPAPYLRGLRMLFAPSLRRRVDRVLAEVGRTLRGWLAGQLVAMVLVGLLAFLGLWTLGVPLAAVLGFLAGLLTFVPVVGAFVSGAPAVLMALAQDPTLALWVIGLFLAIHVIEGDFVTPYVQSHAVDLPPAMLLAAQFLLGALFGLMGLALAAPLIAATLVVMRRGYVQAWVEGDEDDAAEALPAFEDGPRETVATVRAREQPAAGGPAP</sequence>
<evidence type="ECO:0000256" key="5">
    <source>
        <dbReference type="ARBA" id="ARBA00023136"/>
    </source>
</evidence>
<feature type="transmembrane region" description="Helical" evidence="6">
    <location>
        <begin position="135"/>
        <end position="157"/>
    </location>
</feature>
<feature type="transmembrane region" description="Helical" evidence="6">
    <location>
        <begin position="295"/>
        <end position="319"/>
    </location>
</feature>
<comment type="subcellular location">
    <subcellularLocation>
        <location evidence="1">Membrane</location>
        <topology evidence="1">Multi-pass membrane protein</topology>
    </subcellularLocation>
</comment>
<reference evidence="7" key="1">
    <citation type="submission" date="2022-04" db="EMBL/GenBank/DDBJ databases">
        <title>Roseomonas acroporae sp. nov., isolated from coral Acropora digitifera.</title>
        <authorList>
            <person name="Sun H."/>
        </authorList>
    </citation>
    <scope>NUCLEOTIDE SEQUENCE</scope>
    <source>
        <strain evidence="7">NAR14</strain>
    </source>
</reference>
<dbReference type="EMBL" id="JALPRX010000073">
    <property type="protein sequence ID" value="MCK8786024.1"/>
    <property type="molecule type" value="Genomic_DNA"/>
</dbReference>